<dbReference type="EMBL" id="KN817639">
    <property type="protein sequence ID" value="KJA15652.1"/>
    <property type="molecule type" value="Genomic_DNA"/>
</dbReference>
<keyword evidence="2" id="KW-1185">Reference proteome</keyword>
<organism evidence="1 2">
    <name type="scientific">Hypholoma sublateritium (strain FD-334 SS-4)</name>
    <dbReference type="NCBI Taxonomy" id="945553"/>
    <lineage>
        <taxon>Eukaryota</taxon>
        <taxon>Fungi</taxon>
        <taxon>Dikarya</taxon>
        <taxon>Basidiomycota</taxon>
        <taxon>Agaricomycotina</taxon>
        <taxon>Agaricomycetes</taxon>
        <taxon>Agaricomycetidae</taxon>
        <taxon>Agaricales</taxon>
        <taxon>Agaricineae</taxon>
        <taxon>Strophariaceae</taxon>
        <taxon>Hypholoma</taxon>
    </lineage>
</organism>
<evidence type="ECO:0000313" key="1">
    <source>
        <dbReference type="EMBL" id="KJA15652.1"/>
    </source>
</evidence>
<evidence type="ECO:0000313" key="2">
    <source>
        <dbReference type="Proteomes" id="UP000054270"/>
    </source>
</evidence>
<gene>
    <name evidence="1" type="ORF">HYPSUDRAFT_48183</name>
</gene>
<dbReference type="Gene3D" id="3.80.10.10">
    <property type="entry name" value="Ribonuclease Inhibitor"/>
    <property type="match status" value="1"/>
</dbReference>
<sequence>MAKIGDLPVELLEHIFDDILISTFSPKWHRNVPTPNRALFPFNVASTCILWLSVLKSKSKYWRQVVIDVADDPTAFLDTLSLFKSDGYETARIVIVFSSMKDPDSQASIPHDESIDEKVKVTENTRASAVFERLEGFVADCGSIVFDLVYQSSLPSSARLCTHRLPLLHHLSLTCAIHDCDGVAADLQRKFYPLRSLKSITITGVSFMELCDRGPYRRFPLRQLFSLELSINHFVFKNAEQVKIFQTELASINSYATLSLSNLNFTGVASAQPSSDILLEVGHLVFDSVSVEFLNEFMPAIFHNQSVQILSFQRCVIPDIRLFLDGFENLTETLQLLQLVDIPIDRHSLYNPIYGITPEHVRFLRCGNVTDKLLRNLASFEFVRIKTLELHDCSGFTSNGDRKFVC</sequence>
<protein>
    <recommendedName>
        <fullName evidence="3">F-box domain-containing protein</fullName>
    </recommendedName>
</protein>
<accession>A0A0D2KM33</accession>
<evidence type="ECO:0008006" key="3">
    <source>
        <dbReference type="Google" id="ProtNLM"/>
    </source>
</evidence>
<name>A0A0D2KM33_HYPSF</name>
<reference evidence="2" key="1">
    <citation type="submission" date="2014-04" db="EMBL/GenBank/DDBJ databases">
        <title>Evolutionary Origins and Diversification of the Mycorrhizal Mutualists.</title>
        <authorList>
            <consortium name="DOE Joint Genome Institute"/>
            <consortium name="Mycorrhizal Genomics Consortium"/>
            <person name="Kohler A."/>
            <person name="Kuo A."/>
            <person name="Nagy L.G."/>
            <person name="Floudas D."/>
            <person name="Copeland A."/>
            <person name="Barry K.W."/>
            <person name="Cichocki N."/>
            <person name="Veneault-Fourrey C."/>
            <person name="LaButti K."/>
            <person name="Lindquist E.A."/>
            <person name="Lipzen A."/>
            <person name="Lundell T."/>
            <person name="Morin E."/>
            <person name="Murat C."/>
            <person name="Riley R."/>
            <person name="Ohm R."/>
            <person name="Sun H."/>
            <person name="Tunlid A."/>
            <person name="Henrissat B."/>
            <person name="Grigoriev I.V."/>
            <person name="Hibbett D.S."/>
            <person name="Martin F."/>
        </authorList>
    </citation>
    <scope>NUCLEOTIDE SEQUENCE [LARGE SCALE GENOMIC DNA]</scope>
    <source>
        <strain evidence="2">FD-334 SS-4</strain>
    </source>
</reference>
<dbReference type="SUPFAM" id="SSF52047">
    <property type="entry name" value="RNI-like"/>
    <property type="match status" value="1"/>
</dbReference>
<dbReference type="OrthoDB" id="3001771at2759"/>
<dbReference type="AlphaFoldDB" id="A0A0D2KM33"/>
<dbReference type="Proteomes" id="UP000054270">
    <property type="component" value="Unassembled WGS sequence"/>
</dbReference>
<dbReference type="OMA" id="TENARCS"/>
<dbReference type="InterPro" id="IPR032675">
    <property type="entry name" value="LRR_dom_sf"/>
</dbReference>
<dbReference type="STRING" id="945553.A0A0D2KM33"/>
<proteinExistence type="predicted"/>